<keyword evidence="2 5" id="KW-0808">Transferase</keyword>
<dbReference type="OrthoDB" id="4537997at2"/>
<dbReference type="EC" id="2.7.1.-" evidence="5"/>
<dbReference type="RefSeq" id="WP_076545982.1">
    <property type="nucleotide sequence ID" value="NZ_FTNC01000029.1"/>
</dbReference>
<evidence type="ECO:0000256" key="5">
    <source>
        <dbReference type="HAMAP-Rule" id="MF_00299"/>
    </source>
</evidence>
<dbReference type="PANTHER" id="PTHR12684:SF2">
    <property type="entry name" value="TRNA 2'-PHOSPHOTRANSFERASE 1"/>
    <property type="match status" value="1"/>
</dbReference>
<sequence>MNKTKLSKTISYILRHHPEDFDLKLAADASVKTDELLQALSKKYKNITKNDLIKLVQNDSKERFRFLDGRKRIRASYGHSIDGVNPDYRAVKPPKILYHGTRPEVKDIILASGLKPMKRNYVHLSVEIQEAEKVALRRTSKPVIFKIKALKAHQEGQNFYKTAANIYLTDKISAKYLSLLKKD</sequence>
<dbReference type="GO" id="GO:0006388">
    <property type="term" value="P:tRNA splicing, via endonucleolytic cleavage and ligation"/>
    <property type="evidence" value="ECO:0007669"/>
    <property type="project" value="UniProtKB-UniRule"/>
</dbReference>
<dbReference type="InterPro" id="IPR042081">
    <property type="entry name" value="RNA_2'-PTrans_C"/>
</dbReference>
<dbReference type="Pfam" id="PF01885">
    <property type="entry name" value="PTS_2-RNA"/>
    <property type="match status" value="1"/>
</dbReference>
<name>A0A1N7B9J0_9FIRM</name>
<keyword evidence="3 5" id="KW-0520">NAD</keyword>
<dbReference type="Proteomes" id="UP000185669">
    <property type="component" value="Unassembled WGS sequence"/>
</dbReference>
<comment type="similarity">
    <text evidence="1 5">Belongs to the KptA/TPT1 family.</text>
</comment>
<evidence type="ECO:0000256" key="3">
    <source>
        <dbReference type="ARBA" id="ARBA00023027"/>
    </source>
</evidence>
<proteinExistence type="inferred from homology"/>
<dbReference type="AlphaFoldDB" id="A0A1N7B9J0"/>
<evidence type="ECO:0000313" key="7">
    <source>
        <dbReference type="Proteomes" id="UP000185669"/>
    </source>
</evidence>
<dbReference type="InterPro" id="IPR022928">
    <property type="entry name" value="RNA_2'-PTrans_KptA"/>
</dbReference>
<dbReference type="PANTHER" id="PTHR12684">
    <property type="entry name" value="PUTATIVE PHOSPHOTRANSFERASE"/>
    <property type="match status" value="1"/>
</dbReference>
<keyword evidence="7" id="KW-1185">Reference proteome</keyword>
<dbReference type="InterPro" id="IPR002745">
    <property type="entry name" value="Ptrans_KptA/Tpt1"/>
</dbReference>
<dbReference type="HAMAP" id="MF_00299">
    <property type="entry name" value="KptA"/>
    <property type="match status" value="1"/>
</dbReference>
<accession>A0A1N7B9J0</accession>
<protein>
    <recommendedName>
        <fullName evidence="5">Probable RNA 2'-phosphotransferase</fullName>
        <ecNumber evidence="5">2.7.1.-</ecNumber>
    </recommendedName>
</protein>
<dbReference type="Gene3D" id="1.10.10.970">
    <property type="entry name" value="RNA 2'-phosphotransferase, Tpt1/KptA family, N-terminal domain"/>
    <property type="match status" value="1"/>
</dbReference>
<dbReference type="Gene3D" id="3.20.170.30">
    <property type="match status" value="1"/>
</dbReference>
<dbReference type="InterPro" id="IPR042080">
    <property type="entry name" value="RNA_2'-PTrans_N"/>
</dbReference>
<dbReference type="GO" id="GO:0003950">
    <property type="term" value="F:NAD+ poly-ADP-ribosyltransferase activity"/>
    <property type="evidence" value="ECO:0007669"/>
    <property type="project" value="InterPro"/>
</dbReference>
<evidence type="ECO:0000256" key="4">
    <source>
        <dbReference type="ARBA" id="ARBA00025212"/>
    </source>
</evidence>
<comment type="function">
    <text evidence="4 5">Removes the 2'-phosphate from RNA via an intermediate in which the phosphate is ADP-ribosylated by NAD followed by a presumed transesterification to release the RNA and generate ADP-ribose 1''-2''-cyclic phosphate (APPR&gt;P). May function as an ADP-ribosylase.</text>
</comment>
<dbReference type="EMBL" id="FTNC01000029">
    <property type="protein sequence ID" value="SIR47903.1"/>
    <property type="molecule type" value="Genomic_DNA"/>
</dbReference>
<evidence type="ECO:0000313" key="6">
    <source>
        <dbReference type="EMBL" id="SIR47903.1"/>
    </source>
</evidence>
<dbReference type="STRING" id="56779.SAMN05421834_12919"/>
<gene>
    <name evidence="5" type="primary">kptA</name>
    <name evidence="6" type="ORF">SAMN05421834_12919</name>
</gene>
<reference evidence="7" key="1">
    <citation type="submission" date="2017-01" db="EMBL/GenBank/DDBJ databases">
        <authorList>
            <person name="Varghese N."/>
            <person name="Submissions S."/>
        </authorList>
    </citation>
    <scope>NUCLEOTIDE SEQUENCE [LARGE SCALE GENOMIC DNA]</scope>
    <source>
        <strain evidence="7">ATCC 700103</strain>
    </source>
</reference>
<dbReference type="SUPFAM" id="SSF56399">
    <property type="entry name" value="ADP-ribosylation"/>
    <property type="match status" value="1"/>
</dbReference>
<organism evidence="6 7">
    <name type="scientific">Halanaerobium kushneri</name>
    <dbReference type="NCBI Taxonomy" id="56779"/>
    <lineage>
        <taxon>Bacteria</taxon>
        <taxon>Bacillati</taxon>
        <taxon>Bacillota</taxon>
        <taxon>Clostridia</taxon>
        <taxon>Halanaerobiales</taxon>
        <taxon>Halanaerobiaceae</taxon>
        <taxon>Halanaerobium</taxon>
    </lineage>
</organism>
<evidence type="ECO:0000256" key="2">
    <source>
        <dbReference type="ARBA" id="ARBA00022679"/>
    </source>
</evidence>
<evidence type="ECO:0000256" key="1">
    <source>
        <dbReference type="ARBA" id="ARBA00009836"/>
    </source>
</evidence>
<dbReference type="GO" id="GO:0000215">
    <property type="term" value="F:tRNA 2'-phosphotransferase activity"/>
    <property type="evidence" value="ECO:0007669"/>
    <property type="project" value="TreeGrafter"/>
</dbReference>